<feature type="transmembrane region" description="Helical" evidence="8">
    <location>
        <begin position="181"/>
        <end position="199"/>
    </location>
</feature>
<dbReference type="GO" id="GO:0042158">
    <property type="term" value="P:lipoprotein biosynthetic process"/>
    <property type="evidence" value="ECO:0007669"/>
    <property type="project" value="InterPro"/>
</dbReference>
<dbReference type="AlphaFoldDB" id="A0A6J6XMJ6"/>
<keyword evidence="2" id="KW-1003">Cell membrane</keyword>
<comment type="subcellular location">
    <subcellularLocation>
        <location evidence="1">Cell membrane</location>
        <topology evidence="1">Multi-pass membrane protein</topology>
    </subcellularLocation>
</comment>
<feature type="transmembrane region" description="Helical" evidence="8">
    <location>
        <begin position="468"/>
        <end position="490"/>
    </location>
</feature>
<feature type="transmembrane region" description="Helical" evidence="8">
    <location>
        <begin position="148"/>
        <end position="169"/>
    </location>
</feature>
<evidence type="ECO:0000256" key="5">
    <source>
        <dbReference type="ARBA" id="ARBA00022989"/>
    </source>
</evidence>
<feature type="transmembrane region" description="Helical" evidence="8">
    <location>
        <begin position="55"/>
        <end position="75"/>
    </location>
</feature>
<reference evidence="10" key="1">
    <citation type="submission" date="2020-05" db="EMBL/GenBank/DDBJ databases">
        <authorList>
            <person name="Chiriac C."/>
            <person name="Salcher M."/>
            <person name="Ghai R."/>
            <person name="Kavagutti S V."/>
        </authorList>
    </citation>
    <scope>NUCLEOTIDE SEQUENCE</scope>
</reference>
<dbReference type="GO" id="GO:0016410">
    <property type="term" value="F:N-acyltransferase activity"/>
    <property type="evidence" value="ECO:0007669"/>
    <property type="project" value="InterPro"/>
</dbReference>
<dbReference type="InterPro" id="IPR036526">
    <property type="entry name" value="C-N_Hydrolase_sf"/>
</dbReference>
<evidence type="ECO:0000256" key="1">
    <source>
        <dbReference type="ARBA" id="ARBA00004651"/>
    </source>
</evidence>
<dbReference type="InterPro" id="IPR045378">
    <property type="entry name" value="LNT_N"/>
</dbReference>
<dbReference type="InterPro" id="IPR004563">
    <property type="entry name" value="Apolipo_AcylTrfase"/>
</dbReference>
<dbReference type="PROSITE" id="PS50263">
    <property type="entry name" value="CN_HYDROLASE"/>
    <property type="match status" value="1"/>
</dbReference>
<dbReference type="InterPro" id="IPR003010">
    <property type="entry name" value="C-N_Hydrolase"/>
</dbReference>
<keyword evidence="3" id="KW-0808">Transferase</keyword>
<gene>
    <name evidence="10" type="ORF">UFOPK3004_00516</name>
</gene>
<proteinExistence type="inferred from homology"/>
<sequence>MSSKNSNRRRFARALIAGLLVASSMPPWGWWPLAFVGLAMFTSLELTASGARQRFATGFVFGLGWFFPALSWMWFLTAPGYIIGVAMYAGLHGLASLVVVRKDDNRSFLFMSPVAHMLIEVLRMCLPFGGVPLATLGISQVGGPLHRVASIGGVILLSWLTWQVGALLAKRPHDFAVDQQHRRLLWSLCLLLLVGSYFAPRGSNTGRDFNVVAVQGGGPQGTRAVDTDPRDVVERHLAATRTINSNADDPIDLVVWPENVIDVVDFSLSTEAEEVGAEASRLNAPFAVGITEDVNREQFTNAQVIVNSDGEVVDRYDKVRRVPFGEYMPMRSFLKSLGAPVDQVPRDALAGTGPAILDIPTSTGSERIGVVISWEVFFGGRAREGVKNGAGFIINPTNGSSYTWTVLQSQQVASSKLRAIETGRWVVQVSPTGFSAFIDPEGHVHDRTGVSEQKVISSHVAIRSGKTIYVALGDKPWVVLIALVFLVAILNRSKTRTQSRS</sequence>
<keyword evidence="5 8" id="KW-1133">Transmembrane helix</keyword>
<dbReference type="SUPFAM" id="SSF56317">
    <property type="entry name" value="Carbon-nitrogen hydrolase"/>
    <property type="match status" value="1"/>
</dbReference>
<name>A0A6J6XMJ6_9ZZZZ</name>
<dbReference type="CDD" id="cd07571">
    <property type="entry name" value="ALP_N-acyl_transferase"/>
    <property type="match status" value="1"/>
</dbReference>
<dbReference type="PANTHER" id="PTHR38686">
    <property type="entry name" value="APOLIPOPROTEIN N-ACYLTRANSFERASE"/>
    <property type="match status" value="1"/>
</dbReference>
<keyword evidence="7" id="KW-0012">Acyltransferase</keyword>
<protein>
    <submittedName>
        <fullName evidence="10">Unannotated protein</fullName>
    </submittedName>
</protein>
<evidence type="ECO:0000259" key="9">
    <source>
        <dbReference type="PROSITE" id="PS50263"/>
    </source>
</evidence>
<evidence type="ECO:0000256" key="6">
    <source>
        <dbReference type="ARBA" id="ARBA00023136"/>
    </source>
</evidence>
<feature type="transmembrane region" description="Helical" evidence="8">
    <location>
        <begin position="28"/>
        <end position="48"/>
    </location>
</feature>
<evidence type="ECO:0000256" key="7">
    <source>
        <dbReference type="ARBA" id="ARBA00023315"/>
    </source>
</evidence>
<evidence type="ECO:0000256" key="4">
    <source>
        <dbReference type="ARBA" id="ARBA00022692"/>
    </source>
</evidence>
<dbReference type="Gene3D" id="3.60.110.10">
    <property type="entry name" value="Carbon-nitrogen hydrolase"/>
    <property type="match status" value="1"/>
</dbReference>
<dbReference type="GO" id="GO:0005886">
    <property type="term" value="C:plasma membrane"/>
    <property type="evidence" value="ECO:0007669"/>
    <property type="project" value="UniProtKB-SubCell"/>
</dbReference>
<feature type="transmembrane region" description="Helical" evidence="8">
    <location>
        <begin position="121"/>
        <end position="142"/>
    </location>
</feature>
<keyword evidence="6 8" id="KW-0472">Membrane</keyword>
<dbReference type="HAMAP" id="MF_01148">
    <property type="entry name" value="Lnt"/>
    <property type="match status" value="1"/>
</dbReference>
<dbReference type="EMBL" id="CAFAAL010000029">
    <property type="protein sequence ID" value="CAB4798461.1"/>
    <property type="molecule type" value="Genomic_DNA"/>
</dbReference>
<dbReference type="Pfam" id="PF00795">
    <property type="entry name" value="CN_hydrolase"/>
    <property type="match status" value="1"/>
</dbReference>
<accession>A0A6J6XMJ6</accession>
<dbReference type="PANTHER" id="PTHR38686:SF1">
    <property type="entry name" value="APOLIPOPROTEIN N-ACYLTRANSFERASE"/>
    <property type="match status" value="1"/>
</dbReference>
<evidence type="ECO:0000256" key="8">
    <source>
        <dbReference type="SAM" id="Phobius"/>
    </source>
</evidence>
<evidence type="ECO:0000313" key="10">
    <source>
        <dbReference type="EMBL" id="CAB4798461.1"/>
    </source>
</evidence>
<keyword evidence="4 8" id="KW-0812">Transmembrane</keyword>
<feature type="transmembrane region" description="Helical" evidence="8">
    <location>
        <begin position="81"/>
        <end position="100"/>
    </location>
</feature>
<dbReference type="Pfam" id="PF20154">
    <property type="entry name" value="LNT_N"/>
    <property type="match status" value="1"/>
</dbReference>
<feature type="domain" description="CN hydrolase" evidence="9">
    <location>
        <begin position="214"/>
        <end position="462"/>
    </location>
</feature>
<organism evidence="10">
    <name type="scientific">freshwater metagenome</name>
    <dbReference type="NCBI Taxonomy" id="449393"/>
    <lineage>
        <taxon>unclassified sequences</taxon>
        <taxon>metagenomes</taxon>
        <taxon>ecological metagenomes</taxon>
    </lineage>
</organism>
<evidence type="ECO:0000256" key="2">
    <source>
        <dbReference type="ARBA" id="ARBA00022475"/>
    </source>
</evidence>
<dbReference type="NCBIfam" id="TIGR00546">
    <property type="entry name" value="lnt"/>
    <property type="match status" value="1"/>
</dbReference>
<evidence type="ECO:0000256" key="3">
    <source>
        <dbReference type="ARBA" id="ARBA00022679"/>
    </source>
</evidence>